<evidence type="ECO:0000256" key="2">
    <source>
        <dbReference type="ARBA" id="ARBA00022801"/>
    </source>
</evidence>
<name>A0A934X7Z5_9MICO</name>
<dbReference type="AlphaFoldDB" id="A0A934X7Z5"/>
<dbReference type="EMBL" id="JADIXZ010000005">
    <property type="protein sequence ID" value="MBK6301838.1"/>
    <property type="molecule type" value="Genomic_DNA"/>
</dbReference>
<gene>
    <name evidence="4" type="ORF">IPF40_12595</name>
</gene>
<dbReference type="GO" id="GO:0004521">
    <property type="term" value="F:RNA endonuclease activity"/>
    <property type="evidence" value="ECO:0007669"/>
    <property type="project" value="InterPro"/>
</dbReference>
<dbReference type="Pfam" id="PF00545">
    <property type="entry name" value="Ribonuclease"/>
    <property type="match status" value="1"/>
</dbReference>
<dbReference type="GO" id="GO:0016787">
    <property type="term" value="F:hydrolase activity"/>
    <property type="evidence" value="ECO:0007669"/>
    <property type="project" value="UniProtKB-KW"/>
</dbReference>
<dbReference type="SUPFAM" id="SSF53933">
    <property type="entry name" value="Microbial ribonucleases"/>
    <property type="match status" value="1"/>
</dbReference>
<accession>A0A934X7Z5</accession>
<keyword evidence="1" id="KW-0540">Nuclease</keyword>
<proteinExistence type="predicted"/>
<feature type="compositionally biased region" description="Polar residues" evidence="3">
    <location>
        <begin position="44"/>
        <end position="54"/>
    </location>
</feature>
<evidence type="ECO:0000313" key="4">
    <source>
        <dbReference type="EMBL" id="MBK6301838.1"/>
    </source>
</evidence>
<dbReference type="InterPro" id="IPR000026">
    <property type="entry name" value="N1-like"/>
</dbReference>
<keyword evidence="2" id="KW-0378">Hydrolase</keyword>
<evidence type="ECO:0000313" key="5">
    <source>
        <dbReference type="Proteomes" id="UP000718281"/>
    </source>
</evidence>
<dbReference type="GO" id="GO:0003723">
    <property type="term" value="F:RNA binding"/>
    <property type="evidence" value="ECO:0007669"/>
    <property type="project" value="InterPro"/>
</dbReference>
<evidence type="ECO:0000256" key="3">
    <source>
        <dbReference type="SAM" id="MobiDB-lite"/>
    </source>
</evidence>
<reference evidence="4 5" key="1">
    <citation type="submission" date="2020-10" db="EMBL/GenBank/DDBJ databases">
        <title>Connecting structure to function with the recovery of over 1000 high-quality activated sludge metagenome-assembled genomes encoding full-length rRNA genes using long-read sequencing.</title>
        <authorList>
            <person name="Singleton C.M."/>
            <person name="Petriglieri F."/>
            <person name="Kristensen J.M."/>
            <person name="Kirkegaard R.H."/>
            <person name="Michaelsen T.Y."/>
            <person name="Andersen M.H."/>
            <person name="Karst S.M."/>
            <person name="Dueholm M.S."/>
            <person name="Nielsen P.H."/>
            <person name="Albertsen M."/>
        </authorList>
    </citation>
    <scope>NUCLEOTIDE SEQUENCE [LARGE SCALE GENOMIC DNA]</scope>
    <source>
        <strain evidence="4">AalE_18-Q3-R2-46_BAT3C.188</strain>
    </source>
</reference>
<sequence length="156" mass="16560">MSRSTRQLLQLVAVGVVAIVLVAAYLLARGGSAGTAGVGAQPTARPTTSTQATGGTVDPASGLVWVDESTLPAQAKATLALIRAGGPYPYPRNDDQTFGNREGLLPKKSGGYYKEYTVPTPGSDDRGERRIIKGAGGELYYTSDHYQSFRRIREGR</sequence>
<evidence type="ECO:0000256" key="1">
    <source>
        <dbReference type="ARBA" id="ARBA00022722"/>
    </source>
</evidence>
<dbReference type="Proteomes" id="UP000718281">
    <property type="component" value="Unassembled WGS sequence"/>
</dbReference>
<dbReference type="Gene3D" id="3.10.450.30">
    <property type="entry name" value="Microbial ribonucleases"/>
    <property type="match status" value="1"/>
</dbReference>
<protein>
    <submittedName>
        <fullName evidence="4">Ribonuclease</fullName>
    </submittedName>
</protein>
<comment type="caution">
    <text evidence="4">The sequence shown here is derived from an EMBL/GenBank/DDBJ whole genome shotgun (WGS) entry which is preliminary data.</text>
</comment>
<dbReference type="InterPro" id="IPR016191">
    <property type="entry name" value="Ribonuclease/ribotoxin"/>
</dbReference>
<feature type="region of interest" description="Disordered" evidence="3">
    <location>
        <begin position="34"/>
        <end position="56"/>
    </location>
</feature>
<organism evidence="4 5">
    <name type="scientific">Candidatus Phosphoribacter hodrii</name>
    <dbReference type="NCBI Taxonomy" id="2953743"/>
    <lineage>
        <taxon>Bacteria</taxon>
        <taxon>Bacillati</taxon>
        <taxon>Actinomycetota</taxon>
        <taxon>Actinomycetes</taxon>
        <taxon>Micrococcales</taxon>
        <taxon>Dermatophilaceae</taxon>
        <taxon>Candidatus Phosphoribacter</taxon>
    </lineage>
</organism>